<dbReference type="SUPFAM" id="SSF47413">
    <property type="entry name" value="lambda repressor-like DNA-binding domains"/>
    <property type="match status" value="1"/>
</dbReference>
<evidence type="ECO:0000313" key="3">
    <source>
        <dbReference type="Proteomes" id="UP000253720"/>
    </source>
</evidence>
<gene>
    <name evidence="2" type="ORF">DLD99_01620</name>
</gene>
<dbReference type="AlphaFoldDB" id="A0A345RIV4"/>
<dbReference type="CDD" id="cd00093">
    <property type="entry name" value="HTH_XRE"/>
    <property type="match status" value="1"/>
</dbReference>
<evidence type="ECO:0000259" key="1">
    <source>
        <dbReference type="PROSITE" id="PS50943"/>
    </source>
</evidence>
<dbReference type="PROSITE" id="PS50943">
    <property type="entry name" value="HTH_CROC1"/>
    <property type="match status" value="1"/>
</dbReference>
<reference evidence="2 3" key="1">
    <citation type="submission" date="2018-05" db="EMBL/GenBank/DDBJ databases">
        <title>Complete genome sequence of Pseudomonas kribbensis 46-2(T).</title>
        <authorList>
            <person name="Jeong H."/>
            <person name="Lee S.-G."/>
            <person name="Rha E."/>
            <person name="Kim H."/>
        </authorList>
    </citation>
    <scope>NUCLEOTIDE SEQUENCE [LARGE SCALE GENOMIC DNA]</scope>
    <source>
        <strain evidence="2 3">46-2</strain>
    </source>
</reference>
<feature type="domain" description="HTH cro/C1-type" evidence="1">
    <location>
        <begin position="19"/>
        <end position="65"/>
    </location>
</feature>
<dbReference type="InterPro" id="IPR001387">
    <property type="entry name" value="Cro/C1-type_HTH"/>
</dbReference>
<dbReference type="Pfam" id="PF01381">
    <property type="entry name" value="HTH_3"/>
    <property type="match status" value="1"/>
</dbReference>
<sequence>MPKICVTGESLEKTLGERLREERDRLGINQNDFADIGGVKRNSQGNYENDRQRPDTAYLLAISRIGVDVMYVLFGRRDTVAGTQTTVENEVLNCFRSLSPSDQIVVHRVATGLAEAAAKKSQGNLPLE</sequence>
<organism evidence="2 3">
    <name type="scientific">Pseudomonas kribbensis</name>
    <dbReference type="NCBI Taxonomy" id="1628086"/>
    <lineage>
        <taxon>Bacteria</taxon>
        <taxon>Pseudomonadati</taxon>
        <taxon>Pseudomonadota</taxon>
        <taxon>Gammaproteobacteria</taxon>
        <taxon>Pseudomonadales</taxon>
        <taxon>Pseudomonadaceae</taxon>
        <taxon>Pseudomonas</taxon>
    </lineage>
</organism>
<keyword evidence="3" id="KW-1185">Reference proteome</keyword>
<dbReference type="Gene3D" id="1.10.260.40">
    <property type="entry name" value="lambda repressor-like DNA-binding domains"/>
    <property type="match status" value="1"/>
</dbReference>
<dbReference type="InterPro" id="IPR010982">
    <property type="entry name" value="Lambda_DNA-bd_dom_sf"/>
</dbReference>
<proteinExistence type="predicted"/>
<dbReference type="SMART" id="SM00530">
    <property type="entry name" value="HTH_XRE"/>
    <property type="match status" value="1"/>
</dbReference>
<dbReference type="Proteomes" id="UP000253720">
    <property type="component" value="Chromosome"/>
</dbReference>
<dbReference type="EMBL" id="CP029608">
    <property type="protein sequence ID" value="AXI59220.1"/>
    <property type="molecule type" value="Genomic_DNA"/>
</dbReference>
<dbReference type="KEGG" id="pke:DLD99_01620"/>
<evidence type="ECO:0000313" key="2">
    <source>
        <dbReference type="EMBL" id="AXI59220.1"/>
    </source>
</evidence>
<name>A0A345RIV4_9PSED</name>
<dbReference type="GO" id="GO:0003677">
    <property type="term" value="F:DNA binding"/>
    <property type="evidence" value="ECO:0007669"/>
    <property type="project" value="InterPro"/>
</dbReference>
<accession>A0A345RIV4</accession>
<protein>
    <submittedName>
        <fullName evidence="2">Transcriptional regulator</fullName>
    </submittedName>
</protein>